<feature type="transmembrane region" description="Helical" evidence="1">
    <location>
        <begin position="78"/>
        <end position="97"/>
    </location>
</feature>
<name>A0A9D1R662_9FIRM</name>
<protein>
    <recommendedName>
        <fullName evidence="4">FtsW/RodA/SpoVE family cell cycle protein</fullName>
    </recommendedName>
</protein>
<keyword evidence="1" id="KW-0812">Transmembrane</keyword>
<sequence>MDLSEYIAVVTAQMRCKRARAMVAKELADHIADQKQAYVETGMDEASAELAAVRQMGDAVEVGREMDRIHRPRMDVKVLALVGIFSPAACFLQNMLVMAQGNGEWTLRGAAFTALPVLLGVVLMTGILFVDYTWLCRRPLTVWIVFLLAAMLPVERIAGREGGAELIQYLLLALFLPAYGGVIYHYRKKRLPGLLLCLAWLAAGALVFLFCTGRFFSVMTMGLAGILLLSFCVAKGWFEISPFSGFGTLLLTAGGGVCAFVWYILKQGNTYQAARLEALWNGGWESSYIVEGIRQILQNLQMVGGKDMSFPWEGALAFLLLLERFGIVAAAFAVAGLAVMFVQMASGVKKQKNVFGGILGAACLLGLFLPTVLHILCNLGLIPYSEAVIPFLFPGWTANAVCYTLLGLYLSVYRNTDVAA</sequence>
<organism evidence="2 3">
    <name type="scientific">Candidatus Acetatifactor stercoripullorum</name>
    <dbReference type="NCBI Taxonomy" id="2838414"/>
    <lineage>
        <taxon>Bacteria</taxon>
        <taxon>Bacillati</taxon>
        <taxon>Bacillota</taxon>
        <taxon>Clostridia</taxon>
        <taxon>Lachnospirales</taxon>
        <taxon>Lachnospiraceae</taxon>
        <taxon>Acetatifactor</taxon>
    </lineage>
</organism>
<dbReference type="NCBIfam" id="NF038403">
    <property type="entry name" value="perm_prefix_1"/>
    <property type="match status" value="1"/>
</dbReference>
<evidence type="ECO:0000313" key="2">
    <source>
        <dbReference type="EMBL" id="HIW81590.1"/>
    </source>
</evidence>
<reference evidence="2" key="2">
    <citation type="submission" date="2021-04" db="EMBL/GenBank/DDBJ databases">
        <authorList>
            <person name="Gilroy R."/>
        </authorList>
    </citation>
    <scope>NUCLEOTIDE SEQUENCE</scope>
    <source>
        <strain evidence="2">CHK195-6426</strain>
    </source>
</reference>
<dbReference type="Proteomes" id="UP000824265">
    <property type="component" value="Unassembled WGS sequence"/>
</dbReference>
<keyword evidence="1" id="KW-0472">Membrane</keyword>
<feature type="transmembrane region" description="Helical" evidence="1">
    <location>
        <begin position="315"/>
        <end position="342"/>
    </location>
</feature>
<feature type="transmembrane region" description="Helical" evidence="1">
    <location>
        <begin position="166"/>
        <end position="186"/>
    </location>
</feature>
<feature type="transmembrane region" description="Helical" evidence="1">
    <location>
        <begin position="137"/>
        <end position="154"/>
    </location>
</feature>
<feature type="transmembrane region" description="Helical" evidence="1">
    <location>
        <begin position="388"/>
        <end position="410"/>
    </location>
</feature>
<feature type="transmembrane region" description="Helical" evidence="1">
    <location>
        <begin position="354"/>
        <end position="376"/>
    </location>
</feature>
<dbReference type="AlphaFoldDB" id="A0A9D1R662"/>
<accession>A0A9D1R662</accession>
<proteinExistence type="predicted"/>
<dbReference type="InterPro" id="IPR047928">
    <property type="entry name" value="Perm_prefix_1"/>
</dbReference>
<reference evidence="2" key="1">
    <citation type="journal article" date="2021" name="PeerJ">
        <title>Extensive microbial diversity within the chicken gut microbiome revealed by metagenomics and culture.</title>
        <authorList>
            <person name="Gilroy R."/>
            <person name="Ravi A."/>
            <person name="Getino M."/>
            <person name="Pursley I."/>
            <person name="Horton D.L."/>
            <person name="Alikhan N.F."/>
            <person name="Baker D."/>
            <person name="Gharbi K."/>
            <person name="Hall N."/>
            <person name="Watson M."/>
            <person name="Adriaenssens E.M."/>
            <person name="Foster-Nyarko E."/>
            <person name="Jarju S."/>
            <person name="Secka A."/>
            <person name="Antonio M."/>
            <person name="Oren A."/>
            <person name="Chaudhuri R.R."/>
            <person name="La Ragione R."/>
            <person name="Hildebrand F."/>
            <person name="Pallen M.J."/>
        </authorList>
    </citation>
    <scope>NUCLEOTIDE SEQUENCE</scope>
    <source>
        <strain evidence="2">CHK195-6426</strain>
    </source>
</reference>
<evidence type="ECO:0000256" key="1">
    <source>
        <dbReference type="SAM" id="Phobius"/>
    </source>
</evidence>
<dbReference type="EMBL" id="DXGH01000049">
    <property type="protein sequence ID" value="HIW81590.1"/>
    <property type="molecule type" value="Genomic_DNA"/>
</dbReference>
<keyword evidence="1" id="KW-1133">Transmembrane helix</keyword>
<feature type="transmembrane region" description="Helical" evidence="1">
    <location>
        <begin position="216"/>
        <end position="234"/>
    </location>
</feature>
<evidence type="ECO:0000313" key="3">
    <source>
        <dbReference type="Proteomes" id="UP000824265"/>
    </source>
</evidence>
<feature type="transmembrane region" description="Helical" evidence="1">
    <location>
        <begin position="246"/>
        <end position="265"/>
    </location>
</feature>
<gene>
    <name evidence="2" type="ORF">H9742_08755</name>
</gene>
<evidence type="ECO:0008006" key="4">
    <source>
        <dbReference type="Google" id="ProtNLM"/>
    </source>
</evidence>
<feature type="transmembrane region" description="Helical" evidence="1">
    <location>
        <begin position="109"/>
        <end position="130"/>
    </location>
</feature>
<feature type="transmembrane region" description="Helical" evidence="1">
    <location>
        <begin position="193"/>
        <end position="210"/>
    </location>
</feature>
<comment type="caution">
    <text evidence="2">The sequence shown here is derived from an EMBL/GenBank/DDBJ whole genome shotgun (WGS) entry which is preliminary data.</text>
</comment>